<reference evidence="1 2" key="1">
    <citation type="journal article" date="2019" name="Sci. Rep.">
        <title>Orb-weaving spider Araneus ventricosus genome elucidates the spidroin gene catalogue.</title>
        <authorList>
            <person name="Kono N."/>
            <person name="Nakamura H."/>
            <person name="Ohtoshi R."/>
            <person name="Moran D.A.P."/>
            <person name="Shinohara A."/>
            <person name="Yoshida Y."/>
            <person name="Fujiwara M."/>
            <person name="Mori M."/>
            <person name="Tomita M."/>
            <person name="Arakawa K."/>
        </authorList>
    </citation>
    <scope>NUCLEOTIDE SEQUENCE [LARGE SCALE GENOMIC DNA]</scope>
</reference>
<dbReference type="AlphaFoldDB" id="A0A4Y2X4L2"/>
<dbReference type="InterPro" id="IPR043128">
    <property type="entry name" value="Rev_trsase/Diguanyl_cyclase"/>
</dbReference>
<evidence type="ECO:0000313" key="2">
    <source>
        <dbReference type="Proteomes" id="UP000499080"/>
    </source>
</evidence>
<sequence>MENDANPNPALIQSMDYNVIQNIKLGYRKLLLTTILNDPLHNENLQNTDKCAGPYRLKAGPVDEVARDFDGVYAFTDDNLIASKTHQEHVHHLRELFKKLDHCGHTKCKFGASDLEFLGFHISENGLQPLSDLVEVIQKFPKSKILTQLNRVLGMHNFYRRFILRAAHILAPLNKFLEGHRNKKKSFCLSKKTKNPLQWTDEAKEAFNLAKQALADATLLK</sequence>
<evidence type="ECO:0000313" key="1">
    <source>
        <dbReference type="EMBL" id="GBO42942.1"/>
    </source>
</evidence>
<gene>
    <name evidence="1" type="ORF">AVEN_181677_1</name>
</gene>
<dbReference type="InterPro" id="IPR043502">
    <property type="entry name" value="DNA/RNA_pol_sf"/>
</dbReference>
<dbReference type="Proteomes" id="UP000499080">
    <property type="component" value="Unassembled WGS sequence"/>
</dbReference>
<dbReference type="EMBL" id="BGPR01069221">
    <property type="protein sequence ID" value="GBO42942.1"/>
    <property type="molecule type" value="Genomic_DNA"/>
</dbReference>
<dbReference type="SUPFAM" id="SSF56672">
    <property type="entry name" value="DNA/RNA polymerases"/>
    <property type="match status" value="1"/>
</dbReference>
<keyword evidence="2" id="KW-1185">Reference proteome</keyword>
<dbReference type="GO" id="GO:0071897">
    <property type="term" value="P:DNA biosynthetic process"/>
    <property type="evidence" value="ECO:0007669"/>
    <property type="project" value="UniProtKB-ARBA"/>
</dbReference>
<name>A0A4Y2X4L2_ARAVE</name>
<dbReference type="PANTHER" id="PTHR33064:SF37">
    <property type="entry name" value="RIBONUCLEASE H"/>
    <property type="match status" value="1"/>
</dbReference>
<accession>A0A4Y2X4L2</accession>
<protein>
    <recommendedName>
        <fullName evidence="3">Reverse transcriptase domain-containing protein</fullName>
    </recommendedName>
</protein>
<dbReference type="OrthoDB" id="6425673at2759"/>
<dbReference type="PANTHER" id="PTHR33064">
    <property type="entry name" value="POL PROTEIN"/>
    <property type="match status" value="1"/>
</dbReference>
<proteinExistence type="predicted"/>
<organism evidence="1 2">
    <name type="scientific">Araneus ventricosus</name>
    <name type="common">Orbweaver spider</name>
    <name type="synonym">Epeira ventricosa</name>
    <dbReference type="NCBI Taxonomy" id="182803"/>
    <lineage>
        <taxon>Eukaryota</taxon>
        <taxon>Metazoa</taxon>
        <taxon>Ecdysozoa</taxon>
        <taxon>Arthropoda</taxon>
        <taxon>Chelicerata</taxon>
        <taxon>Arachnida</taxon>
        <taxon>Araneae</taxon>
        <taxon>Araneomorphae</taxon>
        <taxon>Entelegynae</taxon>
        <taxon>Araneoidea</taxon>
        <taxon>Araneidae</taxon>
        <taxon>Araneus</taxon>
    </lineage>
</organism>
<dbReference type="InterPro" id="IPR051320">
    <property type="entry name" value="Viral_Replic_Matur_Polypro"/>
</dbReference>
<evidence type="ECO:0008006" key="3">
    <source>
        <dbReference type="Google" id="ProtNLM"/>
    </source>
</evidence>
<comment type="caution">
    <text evidence="1">The sequence shown here is derived from an EMBL/GenBank/DDBJ whole genome shotgun (WGS) entry which is preliminary data.</text>
</comment>
<dbReference type="Gene3D" id="3.30.70.270">
    <property type="match status" value="2"/>
</dbReference>